<keyword evidence="3" id="KW-1185">Reference proteome</keyword>
<accession>A0AAE8MVZ9</accession>
<dbReference type="Proteomes" id="UP001187682">
    <property type="component" value="Unassembled WGS sequence"/>
</dbReference>
<evidence type="ECO:0000256" key="1">
    <source>
        <dbReference type="ARBA" id="ARBA00010139"/>
    </source>
</evidence>
<keyword evidence="2" id="KW-0560">Oxidoreductase</keyword>
<gene>
    <name evidence="2" type="ORF">DNG_04389</name>
</gene>
<dbReference type="EMBL" id="ONZQ02000005">
    <property type="protein sequence ID" value="SPO01716.1"/>
    <property type="molecule type" value="Genomic_DNA"/>
</dbReference>
<evidence type="ECO:0000313" key="2">
    <source>
        <dbReference type="EMBL" id="SPO01716.1"/>
    </source>
</evidence>
<protein>
    <submittedName>
        <fullName evidence="2">Related to flavin-binding monooxygenase</fullName>
    </submittedName>
</protein>
<reference evidence="2" key="1">
    <citation type="submission" date="2018-03" db="EMBL/GenBank/DDBJ databases">
        <authorList>
            <person name="Guldener U."/>
        </authorList>
    </citation>
    <scope>NUCLEOTIDE SEQUENCE</scope>
</reference>
<comment type="caution">
    <text evidence="2">The sequence shown here is derived from an EMBL/GenBank/DDBJ whole genome shotgun (WGS) entry which is preliminary data.</text>
</comment>
<dbReference type="PANTHER" id="PTHR42877:SF6">
    <property type="entry name" value="MONOOXYGENASE, PUTATIVE (AFU_ORTHOLOGUE AFUA_3G15050)-RELATED"/>
    <property type="match status" value="1"/>
</dbReference>
<sequence length="533" mass="59731">MKIIGVGAGIAGVASAVLLSRKVANSSITVYDRQSKVVELSFSPNTNWSEYYPKGAEIQKYYEDVVEKYGLTDAFKLQHEVLRATWLKDAFQWVVEIRDTQTGAVFVETADFLVNSQGRISEPKHPTTPGLFNRFQGDVVHTARWQQGYDVRGKRVAVIGNGASGQQILPNILGSVEHLDHYVRTKTWVTPTFAADLHIAQADAPGGPEYDQELRDLFAKDPEAYIKYRRELEAKFHSDSSADEIGSEKNAALRERITKCMLERLSGDEDWLQRVLPDYSPGCKRLTPAPGYLEALKSEKVEYITSPILEVDETGILTADGKHRGVDLIITATGFENGFGSRFPVVGKDGIDLREKWGPNGDPGYPESYLGVMAPGYPNYFTVLQAQGNARGASVPLHIEISATYIAKCIRKIQSQSYASLDPSIDATRDFNDIVGGAFDGKVVMDTCNSWFKREKGKSRILISWPGSFYHRVDVLRDPRWEDFVFERRSNAVKNRFEYFGNGTTRREGAMDGHERTSYLKVATEEDLATWHE</sequence>
<proteinExistence type="inferred from homology"/>
<dbReference type="InterPro" id="IPR051209">
    <property type="entry name" value="FAD-bind_Monooxygenase_sf"/>
</dbReference>
<dbReference type="Gene3D" id="3.50.50.60">
    <property type="entry name" value="FAD/NAD(P)-binding domain"/>
    <property type="match status" value="2"/>
</dbReference>
<dbReference type="AlphaFoldDB" id="A0AAE8MVZ9"/>
<dbReference type="PANTHER" id="PTHR42877">
    <property type="entry name" value="L-ORNITHINE N(5)-MONOOXYGENASE-RELATED"/>
    <property type="match status" value="1"/>
</dbReference>
<organism evidence="2 3">
    <name type="scientific">Cephalotrichum gorgonifer</name>
    <dbReference type="NCBI Taxonomy" id="2041049"/>
    <lineage>
        <taxon>Eukaryota</taxon>
        <taxon>Fungi</taxon>
        <taxon>Dikarya</taxon>
        <taxon>Ascomycota</taxon>
        <taxon>Pezizomycotina</taxon>
        <taxon>Sordariomycetes</taxon>
        <taxon>Hypocreomycetidae</taxon>
        <taxon>Microascales</taxon>
        <taxon>Microascaceae</taxon>
        <taxon>Cephalotrichum</taxon>
    </lineage>
</organism>
<evidence type="ECO:0000313" key="3">
    <source>
        <dbReference type="Proteomes" id="UP001187682"/>
    </source>
</evidence>
<keyword evidence="2" id="KW-0503">Monooxygenase</keyword>
<dbReference type="InterPro" id="IPR036188">
    <property type="entry name" value="FAD/NAD-bd_sf"/>
</dbReference>
<comment type="similarity">
    <text evidence="1">Belongs to the FAD-binding monooxygenase family.</text>
</comment>
<name>A0AAE8MVZ9_9PEZI</name>
<dbReference type="GO" id="GO:0004497">
    <property type="term" value="F:monooxygenase activity"/>
    <property type="evidence" value="ECO:0007669"/>
    <property type="project" value="UniProtKB-KW"/>
</dbReference>
<dbReference type="SUPFAM" id="SSF51905">
    <property type="entry name" value="FAD/NAD(P)-binding domain"/>
    <property type="match status" value="2"/>
</dbReference>